<dbReference type="PRINTS" id="PR00011">
    <property type="entry name" value="EGFLAMININ"/>
</dbReference>
<evidence type="ECO:0000259" key="2">
    <source>
        <dbReference type="PROSITE" id="PS50026"/>
    </source>
</evidence>
<dbReference type="PANTHER" id="PTHR23034">
    <property type="entry name" value="GLUTAMATE-RICH PROTEIN 3"/>
    <property type="match status" value="1"/>
</dbReference>
<feature type="domain" description="EGF-like" evidence="2">
    <location>
        <begin position="506"/>
        <end position="534"/>
    </location>
</feature>
<dbReference type="InterPro" id="IPR000742">
    <property type="entry name" value="EGF"/>
</dbReference>
<dbReference type="Gene3D" id="2.10.25.10">
    <property type="entry name" value="Laminin"/>
    <property type="match status" value="1"/>
</dbReference>
<dbReference type="PROSITE" id="PS00022">
    <property type="entry name" value="EGF_1"/>
    <property type="match status" value="5"/>
</dbReference>
<feature type="disulfide bond" evidence="1">
    <location>
        <begin position="896"/>
        <end position="905"/>
    </location>
</feature>
<feature type="disulfide bond" evidence="1">
    <location>
        <begin position="524"/>
        <end position="533"/>
    </location>
</feature>
<dbReference type="SMART" id="SM00181">
    <property type="entry name" value="EGF"/>
    <property type="match status" value="5"/>
</dbReference>
<feature type="domain" description="EGF-like" evidence="2">
    <location>
        <begin position="600"/>
        <end position="631"/>
    </location>
</feature>
<gene>
    <name evidence="3" type="ORF">JYZ213_LOCUS22125</name>
</gene>
<sequence length="989" mass="107572">MSNLLSYNSFGDPYLQTYFQNKNIQKHLRKIGLINHHDKIISHKQYQSIRNEYSRQEHIPILLPNENGQRVKGLRKSRKTSAINENIKELKERYHSLHLNDSGLLNRSKKTRLNINNNNNCIDQEQLKNLDEQREIPSGLSTKTNDFIRSKSSKINNSCEIRMIYLGSQTNLNTNQSEFNLNGYEIIVMQQHCGGENLIVFKNNLKPNENFTFQSRRHFDYPFALSLYVNDLIDCRISVCCEYKHKIGVPLGGKRASFAFLNIQGGQPCLTCQFNQNSSFFQQKSSNESLRFLNDQIFNYLNTDKLEYDTNNSNENDISKKAEEMYEKLLIKSRRNVNWKENGYLHSQLGNICKEGLNDYKKSLDHYLISLETLCQYMSPFDIKLKNIYRNIVHILLLQENNENYLAIKYLQPKPPVCSDATCCGQTSCIPCRYGSATQYCRGLVFYVFRLFDDAASCSGYSGSRYSGYGCTVPADKCPCVNGGTCDGPSNSCQCKGGWMGETCSECLCQNSGTCDGPDGACQCKSGFTGERCQNPPPAPPPPPPSSCSAATCCSTSSCIQCDNNGTTVSCFGTDYFGGYSYAIYSNPNCQSANRFSQCPSDVCLCQNGGTCDGPGGTCQCKGGWTGERCTSTYGSATQYCRGLVFYVFRLFDDAASCSGYSGSPYDGYGCTVPADKCPCVNGGTCDGPYNSCQCKGGWMGDTCSECLCQNSGTCNGPDGACQSPPPAPPPPPPSSCSAATCCTTSSCTQCDDNGTTVSCFGTDYFGGYSYAIYSVPDCQSDNLFSPCPSDVCLCQNSGTCNGPDGACQSPPPAPPPPPPSSCSAATCCTTSSCTQCDDNGTTVSCFGTDYFGGYSYAIYSVPDCQSDNLFSPCPSDVCLCQNGGTCDGPGGTCQCKGGWTGERCTIQPPCSAALCCGTDICVSCDNSNTYCRGINDKDIGNDPSTRSRFGLAEGGVHGRYFGVFNCPYACSFGGDGLRGGRSLNASVC</sequence>
<dbReference type="InterPro" id="IPR027962">
    <property type="entry name" value="ERICH3"/>
</dbReference>
<dbReference type="InterPro" id="IPR048257">
    <property type="entry name" value="DUF4590"/>
</dbReference>
<proteinExistence type="predicted"/>
<feature type="disulfide bond" evidence="1">
    <location>
        <begin position="495"/>
        <end position="504"/>
    </location>
</feature>
<evidence type="ECO:0000313" key="4">
    <source>
        <dbReference type="Proteomes" id="UP000663845"/>
    </source>
</evidence>
<feature type="disulfide bond" evidence="1">
    <location>
        <begin position="621"/>
        <end position="630"/>
    </location>
</feature>
<comment type="caution">
    <text evidence="1">Lacks conserved residue(s) required for the propagation of feature annotation.</text>
</comment>
<dbReference type="PROSITE" id="PS50026">
    <property type="entry name" value="EGF_3"/>
    <property type="match status" value="5"/>
</dbReference>
<feature type="domain" description="EGF-like" evidence="2">
    <location>
        <begin position="474"/>
        <end position="505"/>
    </location>
</feature>
<dbReference type="PROSITE" id="PS01186">
    <property type="entry name" value="EGF_2"/>
    <property type="match status" value="3"/>
</dbReference>
<accession>A0A814Q492</accession>
<keyword evidence="1" id="KW-1015">Disulfide bond</keyword>
<protein>
    <recommendedName>
        <fullName evidence="2">EGF-like domain-containing protein</fullName>
    </recommendedName>
</protein>
<name>A0A814Q492_9BILA</name>
<dbReference type="Proteomes" id="UP000663845">
    <property type="component" value="Unassembled WGS sequence"/>
</dbReference>
<evidence type="ECO:0000256" key="1">
    <source>
        <dbReference type="PROSITE-ProRule" id="PRU00076"/>
    </source>
</evidence>
<feature type="domain" description="EGF-like" evidence="2">
    <location>
        <begin position="674"/>
        <end position="705"/>
    </location>
</feature>
<feature type="disulfide bond" evidence="1">
    <location>
        <begin position="695"/>
        <end position="704"/>
    </location>
</feature>
<dbReference type="AlphaFoldDB" id="A0A814Q492"/>
<dbReference type="Pfam" id="PF15257">
    <property type="entry name" value="DUF4590"/>
    <property type="match status" value="1"/>
</dbReference>
<dbReference type="PANTHER" id="PTHR23034:SF2">
    <property type="entry name" value="GLUTAMATE-RICH PROTEIN 3"/>
    <property type="match status" value="1"/>
</dbReference>
<feature type="domain" description="EGF-like" evidence="2">
    <location>
        <begin position="875"/>
        <end position="906"/>
    </location>
</feature>
<keyword evidence="1" id="KW-0245">EGF-like domain</keyword>
<reference evidence="3" key="1">
    <citation type="submission" date="2021-02" db="EMBL/GenBank/DDBJ databases">
        <authorList>
            <person name="Nowell W R."/>
        </authorList>
    </citation>
    <scope>NUCLEOTIDE SEQUENCE</scope>
</reference>
<organism evidence="3 4">
    <name type="scientific">Adineta steineri</name>
    <dbReference type="NCBI Taxonomy" id="433720"/>
    <lineage>
        <taxon>Eukaryota</taxon>
        <taxon>Metazoa</taxon>
        <taxon>Spiralia</taxon>
        <taxon>Gnathifera</taxon>
        <taxon>Rotifera</taxon>
        <taxon>Eurotatoria</taxon>
        <taxon>Bdelloidea</taxon>
        <taxon>Adinetida</taxon>
        <taxon>Adinetidae</taxon>
        <taxon>Adineta</taxon>
    </lineage>
</organism>
<evidence type="ECO:0000313" key="3">
    <source>
        <dbReference type="EMBL" id="CAF1114511.1"/>
    </source>
</evidence>
<dbReference type="EMBL" id="CAJNOG010000248">
    <property type="protein sequence ID" value="CAF1114511.1"/>
    <property type="molecule type" value="Genomic_DNA"/>
</dbReference>
<comment type="caution">
    <text evidence="3">The sequence shown here is derived from an EMBL/GenBank/DDBJ whole genome shotgun (WGS) entry which is preliminary data.</text>
</comment>